<dbReference type="EMBL" id="BJWL01000007">
    <property type="protein sequence ID" value="GFY90471.1"/>
    <property type="molecule type" value="Genomic_DNA"/>
</dbReference>
<evidence type="ECO:0000313" key="1">
    <source>
        <dbReference type="EMBL" id="GFY90471.1"/>
    </source>
</evidence>
<dbReference type="Proteomes" id="UP000585474">
    <property type="component" value="Unassembled WGS sequence"/>
</dbReference>
<evidence type="ECO:0000313" key="2">
    <source>
        <dbReference type="Proteomes" id="UP000585474"/>
    </source>
</evidence>
<sequence>MELRQVISTELARATLGVLISSPRARVLSPPRPRARGFERPHPGPLLLFVYAGRPLSLRGPVPRRPSNIDCWLLAQISTTTISMPEFGGKAAVAVSNFFYDLIASKLL</sequence>
<protein>
    <submittedName>
        <fullName evidence="1">Uncharacterized protein</fullName>
    </submittedName>
</protein>
<keyword evidence="2" id="KW-1185">Reference proteome</keyword>
<proteinExistence type="predicted"/>
<name>A0A7J0EVH3_9ERIC</name>
<comment type="caution">
    <text evidence="1">The sequence shown here is derived from an EMBL/GenBank/DDBJ whole genome shotgun (WGS) entry which is preliminary data.</text>
</comment>
<gene>
    <name evidence="1" type="ORF">Acr_07g0006680</name>
</gene>
<accession>A0A7J0EVH3</accession>
<organism evidence="1 2">
    <name type="scientific">Actinidia rufa</name>
    <dbReference type="NCBI Taxonomy" id="165716"/>
    <lineage>
        <taxon>Eukaryota</taxon>
        <taxon>Viridiplantae</taxon>
        <taxon>Streptophyta</taxon>
        <taxon>Embryophyta</taxon>
        <taxon>Tracheophyta</taxon>
        <taxon>Spermatophyta</taxon>
        <taxon>Magnoliopsida</taxon>
        <taxon>eudicotyledons</taxon>
        <taxon>Gunneridae</taxon>
        <taxon>Pentapetalae</taxon>
        <taxon>asterids</taxon>
        <taxon>Ericales</taxon>
        <taxon>Actinidiaceae</taxon>
        <taxon>Actinidia</taxon>
    </lineage>
</organism>
<reference evidence="1 2" key="1">
    <citation type="submission" date="2019-07" db="EMBL/GenBank/DDBJ databases">
        <title>De Novo Assembly of kiwifruit Actinidia rufa.</title>
        <authorList>
            <person name="Sugita-Konishi S."/>
            <person name="Sato K."/>
            <person name="Mori E."/>
            <person name="Abe Y."/>
            <person name="Kisaki G."/>
            <person name="Hamano K."/>
            <person name="Suezawa K."/>
            <person name="Otani M."/>
            <person name="Fukuda T."/>
            <person name="Manabe T."/>
            <person name="Gomi K."/>
            <person name="Tabuchi M."/>
            <person name="Akimitsu K."/>
            <person name="Kataoka I."/>
        </authorList>
    </citation>
    <scope>NUCLEOTIDE SEQUENCE [LARGE SCALE GENOMIC DNA]</scope>
    <source>
        <strain evidence="2">cv. Fuchu</strain>
    </source>
</reference>
<dbReference type="AlphaFoldDB" id="A0A7J0EVH3"/>